<sequence length="67" mass="7917">MILKPITQTRRLQRLTTEDHDIQPESRVLRTVRVRGEQRIERRRSLAQHADALVDQQRTQPIGCAHH</sequence>
<gene>
    <name evidence="1" type="ORF">SAMEA2152244_05325</name>
</gene>
<evidence type="ECO:0000313" key="1">
    <source>
        <dbReference type="EMBL" id="SIN55224.1"/>
    </source>
</evidence>
<name>A0AB74FKL7_9MYCO</name>
<evidence type="ECO:0000313" key="2">
    <source>
        <dbReference type="Proteomes" id="UP000184831"/>
    </source>
</evidence>
<accession>A0AB74FKL7</accession>
<protein>
    <submittedName>
        <fullName evidence="1">Uncharacterized protein</fullName>
    </submittedName>
</protein>
<dbReference type="Proteomes" id="UP000184831">
    <property type="component" value="Unassembled WGS sequence"/>
</dbReference>
<comment type="caution">
    <text evidence="1">The sequence shown here is derived from an EMBL/GenBank/DDBJ whole genome shotgun (WGS) entry which is preliminary data.</text>
</comment>
<organism evidence="1 2">
    <name type="scientific">Mycobacteroides abscessus subsp. abscessus</name>
    <dbReference type="NCBI Taxonomy" id="1185650"/>
    <lineage>
        <taxon>Bacteria</taxon>
        <taxon>Bacillati</taxon>
        <taxon>Actinomycetota</taxon>
        <taxon>Actinomycetes</taxon>
        <taxon>Mycobacteriales</taxon>
        <taxon>Mycobacteriaceae</taxon>
        <taxon>Mycobacteroides</taxon>
        <taxon>Mycobacteroides abscessus</taxon>
    </lineage>
</organism>
<dbReference type="EMBL" id="FSQE01000026">
    <property type="protein sequence ID" value="SIN55224.1"/>
    <property type="molecule type" value="Genomic_DNA"/>
</dbReference>
<reference evidence="1 2" key="1">
    <citation type="submission" date="2016-11" db="EMBL/GenBank/DDBJ databases">
        <authorList>
            <consortium name="Pathogen Informatics"/>
        </authorList>
    </citation>
    <scope>NUCLEOTIDE SEQUENCE [LARGE SCALE GENOMIC DNA]</scope>
    <source>
        <strain evidence="1 2">696</strain>
    </source>
</reference>
<proteinExistence type="predicted"/>
<dbReference type="AlphaFoldDB" id="A0AB74FKL7"/>